<dbReference type="VEuPathDB" id="FungiDB:NECHADRAFT_87878"/>
<name>C7Z3A2_FUSV7</name>
<dbReference type="RefSeq" id="XP_003047512.1">
    <property type="nucleotide sequence ID" value="XM_003047466.1"/>
</dbReference>
<organism evidence="1 2">
    <name type="scientific">Fusarium vanettenii (strain ATCC MYA-4622 / CBS 123669 / FGSC 9596 / NRRL 45880 / 77-13-4)</name>
    <name type="common">Fusarium solani subsp. pisi</name>
    <dbReference type="NCBI Taxonomy" id="660122"/>
    <lineage>
        <taxon>Eukaryota</taxon>
        <taxon>Fungi</taxon>
        <taxon>Dikarya</taxon>
        <taxon>Ascomycota</taxon>
        <taxon>Pezizomycotina</taxon>
        <taxon>Sordariomycetes</taxon>
        <taxon>Hypocreomycetidae</taxon>
        <taxon>Hypocreales</taxon>
        <taxon>Nectriaceae</taxon>
        <taxon>Fusarium</taxon>
        <taxon>Fusarium solani species complex</taxon>
        <taxon>Fusarium vanettenii</taxon>
    </lineage>
</organism>
<sequence>MPQLMNVWCNLHTCRSSVLLENTLQKRLGEKHSVIRRTSAPPRDHRPRLASVWEVDSRFLASGGKQVPLRVRGKGEKLRAEVRDRPPPSHLELRPLSTPTLAYVSVLVLATGGLNSNTAYLDFGDLSPIMALLSRRQAATPCWRPAQGRFGILASGSPGA</sequence>
<dbReference type="GeneID" id="9676251"/>
<reference evidence="1 2" key="1">
    <citation type="journal article" date="2009" name="PLoS Genet.">
        <title>The genome of Nectria haematococca: contribution of supernumerary chromosomes to gene expansion.</title>
        <authorList>
            <person name="Coleman J.J."/>
            <person name="Rounsley S.D."/>
            <person name="Rodriguez-Carres M."/>
            <person name="Kuo A."/>
            <person name="Wasmann C.C."/>
            <person name="Grimwood J."/>
            <person name="Schmutz J."/>
            <person name="Taga M."/>
            <person name="White G.J."/>
            <person name="Zhou S."/>
            <person name="Schwartz D.C."/>
            <person name="Freitag M."/>
            <person name="Ma L.J."/>
            <person name="Danchin E.G."/>
            <person name="Henrissat B."/>
            <person name="Coutinho P.M."/>
            <person name="Nelson D.R."/>
            <person name="Straney D."/>
            <person name="Napoli C.A."/>
            <person name="Barker B.M."/>
            <person name="Gribskov M."/>
            <person name="Rep M."/>
            <person name="Kroken S."/>
            <person name="Molnar I."/>
            <person name="Rensing C."/>
            <person name="Kennell J.C."/>
            <person name="Zamora J."/>
            <person name="Farman M.L."/>
            <person name="Selker E.U."/>
            <person name="Salamov A."/>
            <person name="Shapiro H."/>
            <person name="Pangilinan J."/>
            <person name="Lindquist E."/>
            <person name="Lamers C."/>
            <person name="Grigoriev I.V."/>
            <person name="Geiser D.M."/>
            <person name="Covert S.F."/>
            <person name="Temporini E."/>
            <person name="Vanetten H.D."/>
        </authorList>
    </citation>
    <scope>NUCLEOTIDE SEQUENCE [LARGE SCALE GENOMIC DNA]</scope>
    <source>
        <strain evidence="2">ATCC MYA-4622 / CBS 123669 / FGSC 9596 / NRRL 45880 / 77-13-4</strain>
    </source>
</reference>
<protein>
    <submittedName>
        <fullName evidence="1">Uncharacterized protein</fullName>
    </submittedName>
</protein>
<dbReference type="Proteomes" id="UP000005206">
    <property type="component" value="Chromosome 12"/>
</dbReference>
<dbReference type="EMBL" id="GG698907">
    <property type="protein sequence ID" value="EEU41799.1"/>
    <property type="molecule type" value="Genomic_DNA"/>
</dbReference>
<keyword evidence="2" id="KW-1185">Reference proteome</keyword>
<evidence type="ECO:0000313" key="2">
    <source>
        <dbReference type="Proteomes" id="UP000005206"/>
    </source>
</evidence>
<evidence type="ECO:0000313" key="1">
    <source>
        <dbReference type="EMBL" id="EEU41799.1"/>
    </source>
</evidence>
<dbReference type="InParanoid" id="C7Z3A2"/>
<accession>C7Z3A2</accession>
<dbReference type="AlphaFoldDB" id="C7Z3A2"/>
<dbReference type="HOGENOM" id="CLU_1652615_0_0_1"/>
<dbReference type="KEGG" id="nhe:NECHADRAFT_87878"/>
<gene>
    <name evidence="1" type="ORF">NECHADRAFT_87878</name>
</gene>
<proteinExistence type="predicted"/>